<feature type="chain" id="PRO_5039908625" evidence="1">
    <location>
        <begin position="27"/>
        <end position="240"/>
    </location>
</feature>
<dbReference type="PANTHER" id="PTHR14363:SF17">
    <property type="entry name" value="HEPARANASE-LIKE PROTEIN 3"/>
    <property type="match status" value="1"/>
</dbReference>
<dbReference type="Pfam" id="PF13878">
    <property type="entry name" value="zf-C2H2_3"/>
    <property type="match status" value="1"/>
</dbReference>
<dbReference type="Proteomes" id="UP000215914">
    <property type="component" value="Unassembled WGS sequence"/>
</dbReference>
<dbReference type="EMBL" id="MNCJ02000326">
    <property type="protein sequence ID" value="KAF5783152.1"/>
    <property type="molecule type" value="Genomic_DNA"/>
</dbReference>
<dbReference type="GO" id="GO:0016798">
    <property type="term" value="F:hydrolase activity, acting on glycosyl bonds"/>
    <property type="evidence" value="ECO:0007669"/>
    <property type="project" value="UniProtKB-KW"/>
</dbReference>
<dbReference type="Gramene" id="mRNA:HanXRQr2_Chr11g0504601">
    <property type="protein sequence ID" value="mRNA:HanXRQr2_Chr11g0504601"/>
    <property type="gene ID" value="HanXRQr2_Chr11g0504601"/>
</dbReference>
<proteinExistence type="predicted"/>
<dbReference type="GO" id="GO:0016020">
    <property type="term" value="C:membrane"/>
    <property type="evidence" value="ECO:0007669"/>
    <property type="project" value="InterPro"/>
</dbReference>
<keyword evidence="3" id="KW-0378">Hydrolase</keyword>
<evidence type="ECO:0000256" key="1">
    <source>
        <dbReference type="SAM" id="SignalP"/>
    </source>
</evidence>
<comment type="caution">
    <text evidence="3">The sequence shown here is derived from an EMBL/GenBank/DDBJ whole genome shotgun (WGS) entry which is preliminary data.</text>
</comment>
<dbReference type="Pfam" id="PF03662">
    <property type="entry name" value="Glyco_hydro_79n"/>
    <property type="match status" value="1"/>
</dbReference>
<dbReference type="EC" id="3.2.1.-" evidence="3"/>
<protein>
    <submittedName>
        <fullName evidence="3">Glycosidase</fullName>
        <ecNumber evidence="3">3.2.1.-</ecNumber>
    </submittedName>
</protein>
<evidence type="ECO:0000313" key="3">
    <source>
        <dbReference type="EMBL" id="KAF5783152.1"/>
    </source>
</evidence>
<dbReference type="PANTHER" id="PTHR14363">
    <property type="entry name" value="HEPARANASE-RELATED"/>
    <property type="match status" value="1"/>
</dbReference>
<feature type="signal peptide" evidence="1">
    <location>
        <begin position="1"/>
        <end position="26"/>
    </location>
</feature>
<reference evidence="3" key="2">
    <citation type="submission" date="2020-06" db="EMBL/GenBank/DDBJ databases">
        <title>Helianthus annuus Genome sequencing and assembly Release 2.</title>
        <authorList>
            <person name="Gouzy J."/>
            <person name="Langlade N."/>
            <person name="Munos S."/>
        </authorList>
    </citation>
    <scope>NUCLEOTIDE SEQUENCE</scope>
    <source>
        <tissue evidence="3">Leaves</tissue>
    </source>
</reference>
<keyword evidence="3" id="KW-0326">Glycosidase</keyword>
<dbReference type="InterPro" id="IPR028005">
    <property type="entry name" value="AcTrfase_ESCO_Znf_dom"/>
</dbReference>
<organism evidence="3 4">
    <name type="scientific">Helianthus annuus</name>
    <name type="common">Common sunflower</name>
    <dbReference type="NCBI Taxonomy" id="4232"/>
    <lineage>
        <taxon>Eukaryota</taxon>
        <taxon>Viridiplantae</taxon>
        <taxon>Streptophyta</taxon>
        <taxon>Embryophyta</taxon>
        <taxon>Tracheophyta</taxon>
        <taxon>Spermatophyta</taxon>
        <taxon>Magnoliopsida</taxon>
        <taxon>eudicotyledons</taxon>
        <taxon>Gunneridae</taxon>
        <taxon>Pentapetalae</taxon>
        <taxon>asterids</taxon>
        <taxon>campanulids</taxon>
        <taxon>Asterales</taxon>
        <taxon>Asteraceae</taxon>
        <taxon>Asteroideae</taxon>
        <taxon>Heliantheae alliance</taxon>
        <taxon>Heliantheae</taxon>
        <taxon>Helianthus</taxon>
    </lineage>
</organism>
<accession>A0A9K3HRK0</accession>
<dbReference type="InterPro" id="IPR005199">
    <property type="entry name" value="Glyco_hydro_79"/>
</dbReference>
<reference evidence="3" key="1">
    <citation type="journal article" date="2017" name="Nature">
        <title>The sunflower genome provides insights into oil metabolism, flowering and Asterid evolution.</title>
        <authorList>
            <person name="Badouin H."/>
            <person name="Gouzy J."/>
            <person name="Grassa C.J."/>
            <person name="Murat F."/>
            <person name="Staton S.E."/>
            <person name="Cottret L."/>
            <person name="Lelandais-Briere C."/>
            <person name="Owens G.L."/>
            <person name="Carrere S."/>
            <person name="Mayjonade B."/>
            <person name="Legrand L."/>
            <person name="Gill N."/>
            <person name="Kane N.C."/>
            <person name="Bowers J.E."/>
            <person name="Hubner S."/>
            <person name="Bellec A."/>
            <person name="Berard A."/>
            <person name="Berges H."/>
            <person name="Blanchet N."/>
            <person name="Boniface M.C."/>
            <person name="Brunel D."/>
            <person name="Catrice O."/>
            <person name="Chaidir N."/>
            <person name="Claudel C."/>
            <person name="Donnadieu C."/>
            <person name="Faraut T."/>
            <person name="Fievet G."/>
            <person name="Helmstetter N."/>
            <person name="King M."/>
            <person name="Knapp S.J."/>
            <person name="Lai Z."/>
            <person name="Le Paslier M.C."/>
            <person name="Lippi Y."/>
            <person name="Lorenzon L."/>
            <person name="Mandel J.R."/>
            <person name="Marage G."/>
            <person name="Marchand G."/>
            <person name="Marquand E."/>
            <person name="Bret-Mestries E."/>
            <person name="Morien E."/>
            <person name="Nambeesan S."/>
            <person name="Nguyen T."/>
            <person name="Pegot-Espagnet P."/>
            <person name="Pouilly N."/>
            <person name="Raftis F."/>
            <person name="Sallet E."/>
            <person name="Schiex T."/>
            <person name="Thomas J."/>
            <person name="Vandecasteele C."/>
            <person name="Vares D."/>
            <person name="Vear F."/>
            <person name="Vautrin S."/>
            <person name="Crespi M."/>
            <person name="Mangin B."/>
            <person name="Burke J.M."/>
            <person name="Salse J."/>
            <person name="Munos S."/>
            <person name="Vincourt P."/>
            <person name="Rieseberg L.H."/>
            <person name="Langlade N.B."/>
        </authorList>
    </citation>
    <scope>NUCLEOTIDE SEQUENCE</scope>
    <source>
        <tissue evidence="3">Leaves</tissue>
    </source>
</reference>
<feature type="domain" description="N-acetyltransferase ESCO zinc-finger" evidence="2">
    <location>
        <begin position="189"/>
        <end position="227"/>
    </location>
</feature>
<gene>
    <name evidence="3" type="ORF">HanXRQr2_Chr11g0504601</name>
</gene>
<evidence type="ECO:0000313" key="4">
    <source>
        <dbReference type="Proteomes" id="UP000215914"/>
    </source>
</evidence>
<sequence>MGSLIFQMGVFLFLLLLTFSCNLVDSQIVTRKDVLQGNVFIDGKSSIAKIDSDFISATMDWWPPEKCDYGTCSWGQASLLNVEMDALQSSTNHSLQAELRERTEQYNQLWIGCQRQGLQRPSTAELVSFRVKPRFLSSRLSLDEFSLAVILSNTFHACPNSGRMMLMELMRKKIMNCKRVLNKKRNYAQFHLDLGQSDFMFRNCKICGMKFVPGDEDDERLHKEFHKSYTHGIGLKVFDL</sequence>
<dbReference type="AlphaFoldDB" id="A0A9K3HRK0"/>
<keyword evidence="1" id="KW-0732">Signal</keyword>
<evidence type="ECO:0000259" key="2">
    <source>
        <dbReference type="Pfam" id="PF13878"/>
    </source>
</evidence>
<name>A0A9K3HRK0_HELAN</name>
<keyword evidence="4" id="KW-1185">Reference proteome</keyword>